<organism evidence="2 3">
    <name type="scientific">Truncatella angustata</name>
    <dbReference type="NCBI Taxonomy" id="152316"/>
    <lineage>
        <taxon>Eukaryota</taxon>
        <taxon>Fungi</taxon>
        <taxon>Dikarya</taxon>
        <taxon>Ascomycota</taxon>
        <taxon>Pezizomycotina</taxon>
        <taxon>Sordariomycetes</taxon>
        <taxon>Xylariomycetidae</taxon>
        <taxon>Amphisphaeriales</taxon>
        <taxon>Sporocadaceae</taxon>
        <taxon>Truncatella</taxon>
    </lineage>
</organism>
<accession>A0A9P8RP87</accession>
<feature type="compositionally biased region" description="Basic residues" evidence="1">
    <location>
        <begin position="77"/>
        <end position="92"/>
    </location>
</feature>
<sequence>MCLTSPPSSATATPPKCCATAPPLNVTTKDNTVQSSDPSTQPDSTIGQKLKGEFHGAIHTATDSVQATAGALARTEKLKRRRAYRRYSRRTK</sequence>
<feature type="region of interest" description="Disordered" evidence="1">
    <location>
        <begin position="67"/>
        <end position="92"/>
    </location>
</feature>
<evidence type="ECO:0000313" key="3">
    <source>
        <dbReference type="Proteomes" id="UP000758603"/>
    </source>
</evidence>
<proteinExistence type="predicted"/>
<protein>
    <submittedName>
        <fullName evidence="2">Uncharacterized protein</fullName>
    </submittedName>
</protein>
<gene>
    <name evidence="2" type="ORF">BKA67DRAFT_694825</name>
</gene>
<evidence type="ECO:0000256" key="1">
    <source>
        <dbReference type="SAM" id="MobiDB-lite"/>
    </source>
</evidence>
<dbReference type="RefSeq" id="XP_045954347.1">
    <property type="nucleotide sequence ID" value="XM_046109282.1"/>
</dbReference>
<dbReference type="EMBL" id="JAGPXC010000008">
    <property type="protein sequence ID" value="KAH6647835.1"/>
    <property type="molecule type" value="Genomic_DNA"/>
</dbReference>
<feature type="region of interest" description="Disordered" evidence="1">
    <location>
        <begin position="25"/>
        <end position="47"/>
    </location>
</feature>
<comment type="caution">
    <text evidence="2">The sequence shown here is derived from an EMBL/GenBank/DDBJ whole genome shotgun (WGS) entry which is preliminary data.</text>
</comment>
<evidence type="ECO:0000313" key="2">
    <source>
        <dbReference type="EMBL" id="KAH6647835.1"/>
    </source>
</evidence>
<dbReference type="OrthoDB" id="4161235at2759"/>
<keyword evidence="3" id="KW-1185">Reference proteome</keyword>
<dbReference type="Proteomes" id="UP000758603">
    <property type="component" value="Unassembled WGS sequence"/>
</dbReference>
<dbReference type="AlphaFoldDB" id="A0A9P8RP87"/>
<dbReference type="GeneID" id="70138173"/>
<reference evidence="2" key="1">
    <citation type="journal article" date="2021" name="Nat. Commun.">
        <title>Genetic determinants of endophytism in the Arabidopsis root mycobiome.</title>
        <authorList>
            <person name="Mesny F."/>
            <person name="Miyauchi S."/>
            <person name="Thiergart T."/>
            <person name="Pickel B."/>
            <person name="Atanasova L."/>
            <person name="Karlsson M."/>
            <person name="Huettel B."/>
            <person name="Barry K.W."/>
            <person name="Haridas S."/>
            <person name="Chen C."/>
            <person name="Bauer D."/>
            <person name="Andreopoulos W."/>
            <person name="Pangilinan J."/>
            <person name="LaButti K."/>
            <person name="Riley R."/>
            <person name="Lipzen A."/>
            <person name="Clum A."/>
            <person name="Drula E."/>
            <person name="Henrissat B."/>
            <person name="Kohler A."/>
            <person name="Grigoriev I.V."/>
            <person name="Martin F.M."/>
            <person name="Hacquard S."/>
        </authorList>
    </citation>
    <scope>NUCLEOTIDE SEQUENCE</scope>
    <source>
        <strain evidence="2">MPI-SDFR-AT-0073</strain>
    </source>
</reference>
<name>A0A9P8RP87_9PEZI</name>